<organism evidence="1 2">
    <name type="scientific">Mycolicibacterium vanbaalenii</name>
    <name type="common">Mycobacterium vanbaalenii</name>
    <dbReference type="NCBI Taxonomy" id="110539"/>
    <lineage>
        <taxon>Bacteria</taxon>
        <taxon>Bacillati</taxon>
        <taxon>Actinomycetota</taxon>
        <taxon>Actinomycetes</taxon>
        <taxon>Mycobacteriales</taxon>
        <taxon>Mycobacteriaceae</taxon>
        <taxon>Mycolicibacterium</taxon>
    </lineage>
</organism>
<reference evidence="1 2" key="1">
    <citation type="submission" date="2019-11" db="EMBL/GenBank/DDBJ databases">
        <authorList>
            <person name="Holert J."/>
        </authorList>
    </citation>
    <scope>NUCLEOTIDE SEQUENCE [LARGE SCALE GENOMIC DNA]</scope>
    <source>
        <strain evidence="1">BC8_1</strain>
    </source>
</reference>
<sequence length="127" mass="14272">MARKKGTFVTGNRFVVLSNPIEGEDDKFNKWYDEVHVPEVLEVPGVVAAQRYALAGLDVLGEDLPTQPPPPTHRYLVIYELDREPQAVMAQFVERMSSGELSLSETLDLSTVSFNCWTPHGNRRLAD</sequence>
<dbReference type="Proteomes" id="UP000430146">
    <property type="component" value="Unassembled WGS sequence"/>
</dbReference>
<dbReference type="SUPFAM" id="SSF54909">
    <property type="entry name" value="Dimeric alpha+beta barrel"/>
    <property type="match status" value="1"/>
</dbReference>
<evidence type="ECO:0000313" key="1">
    <source>
        <dbReference type="EMBL" id="CAA0137548.1"/>
    </source>
</evidence>
<dbReference type="EMBL" id="CACSIP010000075">
    <property type="protein sequence ID" value="CAA0137548.1"/>
    <property type="molecule type" value="Genomic_DNA"/>
</dbReference>
<keyword evidence="2" id="KW-1185">Reference proteome</keyword>
<protein>
    <recommendedName>
        <fullName evidence="3">EthD domain-containing protein</fullName>
    </recommendedName>
</protein>
<accession>A0A5S9RB61</accession>
<evidence type="ECO:0000313" key="2">
    <source>
        <dbReference type="Proteomes" id="UP000430146"/>
    </source>
</evidence>
<dbReference type="AlphaFoldDB" id="A0A5S9RB61"/>
<name>A0A5S9RB61_MYCVN</name>
<proteinExistence type="predicted"/>
<dbReference type="InterPro" id="IPR011008">
    <property type="entry name" value="Dimeric_a/b-barrel"/>
</dbReference>
<gene>
    <name evidence="1" type="ORF">AELLOGFF_02284</name>
</gene>
<evidence type="ECO:0008006" key="3">
    <source>
        <dbReference type="Google" id="ProtNLM"/>
    </source>
</evidence>